<evidence type="ECO:0000313" key="21">
    <source>
        <dbReference type="Proteomes" id="UP001597073"/>
    </source>
</evidence>
<protein>
    <submittedName>
        <fullName evidence="20">SLBB domain-containing protein</fullName>
    </submittedName>
</protein>
<gene>
    <name evidence="20" type="ORF">ACFQZI_07315</name>
</gene>
<evidence type="ECO:0000256" key="11">
    <source>
        <dbReference type="ARBA" id="ARBA00023136"/>
    </source>
</evidence>
<accession>A0ABW2ZES9</accession>
<evidence type="ECO:0000256" key="15">
    <source>
        <dbReference type="SAM" id="MobiDB-lite"/>
    </source>
</evidence>
<evidence type="ECO:0000259" key="17">
    <source>
        <dbReference type="Pfam" id="PF02563"/>
    </source>
</evidence>
<sequence>MSAQNLPIDNEQQLQQAITKARASGMTDKQIMDAAKARGANAEQLEILQRKLNSKNTSPETNSADTALQPSARKLNYRADSSKIGKKLNEQKNIFTLPVFGSDLFSETSSTFEPNLNLATPVNYTVGPNDQLNINVSGRSVVNWKLQVSPEGNINIPGIGMVPVAGKTMSTATALIKSKLQANRFAIGNGSNLSVTLGDIRSIKVIMTGQLKRPGTYTLPSLATAFNALYAAGGPGELGSYRNIEIIRNNHVLRRLDVYDFLTKGDQESNISLQDQDIIRVPSYQIQVELGGQVKTPAKFEMLPGETLAHLLRFAGGFTNEAYTEKIKVDQVSEQQRRLSDIPEQDYKNYQPLRGDRFFVDRIIDRYINRVTISGAVFRPGTYALEKGMNLSSLISKASGLKEDAFPNRGIITRLKPDNTKEIISFDPSAIKSGKDPDITLLREDSVVVPSIFDLRDTYKVRITGEVRQPGEYNFGEKMTVEDLIIKAGGFSQGASGMRIEVARRITDSDPTAANSAIAKIFTVNVNNDLQSTGNFSLQPYDVVSVYPLPGFEKQRLVKVQGEVLYPGTYAIQHKNEKISDLIKRAGGLTASADAEGGTMQRKMMALNSTQGNGADSLALQRAQQLNRLKILSKDSTQTSAEQLVNNRVGIQLADIIAKPGSVSDIPVEDGDVLIVPQQQRTVRVNGEVLYPGTVVFERGKSLSDYIDNAGGFGPRAYKGKTYVVYPNGTVKSTRHFLFFKSYPQVKAGSDILVPKKPERKGLTTAELVGVTSALASLAAIVLGIISLHK</sequence>
<dbReference type="EMBL" id="JBHTIA010000003">
    <property type="protein sequence ID" value="MFD0764658.1"/>
    <property type="molecule type" value="Genomic_DNA"/>
</dbReference>
<organism evidence="20 21">
    <name type="scientific">Mucilaginibacter lutimaris</name>
    <dbReference type="NCBI Taxonomy" id="931629"/>
    <lineage>
        <taxon>Bacteria</taxon>
        <taxon>Pseudomonadati</taxon>
        <taxon>Bacteroidota</taxon>
        <taxon>Sphingobacteriia</taxon>
        <taxon>Sphingobacteriales</taxon>
        <taxon>Sphingobacteriaceae</taxon>
        <taxon>Mucilaginibacter</taxon>
    </lineage>
</organism>
<feature type="domain" description="Soluble ligand binding" evidence="18">
    <location>
        <begin position="558"/>
        <end position="601"/>
    </location>
</feature>
<feature type="domain" description="Soluble ligand binding" evidence="18">
    <location>
        <begin position="289"/>
        <end position="331"/>
    </location>
</feature>
<comment type="similarity">
    <text evidence="2">Belongs to the BexD/CtrA/VexA family.</text>
</comment>
<comment type="caution">
    <text evidence="20">The sequence shown here is derived from an EMBL/GenBank/DDBJ whole genome shotgun (WGS) entry which is preliminary data.</text>
</comment>
<evidence type="ECO:0000256" key="3">
    <source>
        <dbReference type="ARBA" id="ARBA00022448"/>
    </source>
</evidence>
<keyword evidence="3" id="KW-0813">Transport</keyword>
<dbReference type="InterPro" id="IPR049712">
    <property type="entry name" value="Poly_export"/>
</dbReference>
<evidence type="ECO:0000259" key="18">
    <source>
        <dbReference type="Pfam" id="PF10531"/>
    </source>
</evidence>
<evidence type="ECO:0000256" key="12">
    <source>
        <dbReference type="ARBA" id="ARBA00023139"/>
    </source>
</evidence>
<evidence type="ECO:0000256" key="2">
    <source>
        <dbReference type="ARBA" id="ARBA00009450"/>
    </source>
</evidence>
<keyword evidence="21" id="KW-1185">Reference proteome</keyword>
<evidence type="ECO:0000256" key="4">
    <source>
        <dbReference type="ARBA" id="ARBA00022452"/>
    </source>
</evidence>
<evidence type="ECO:0000256" key="5">
    <source>
        <dbReference type="ARBA" id="ARBA00022597"/>
    </source>
</evidence>
<keyword evidence="9" id="KW-0406">Ion transport</keyword>
<evidence type="ECO:0000256" key="14">
    <source>
        <dbReference type="ARBA" id="ARBA00023288"/>
    </source>
</evidence>
<evidence type="ECO:0000313" key="20">
    <source>
        <dbReference type="EMBL" id="MFD0764658.1"/>
    </source>
</evidence>
<evidence type="ECO:0000256" key="8">
    <source>
        <dbReference type="ARBA" id="ARBA00023047"/>
    </source>
</evidence>
<keyword evidence="14" id="KW-0449">Lipoprotein</keyword>
<feature type="compositionally biased region" description="Polar residues" evidence="15">
    <location>
        <begin position="54"/>
        <end position="69"/>
    </location>
</feature>
<keyword evidence="16" id="KW-1133">Transmembrane helix</keyword>
<keyword evidence="8" id="KW-0625">Polysaccharide transport</keyword>
<dbReference type="Pfam" id="PF02563">
    <property type="entry name" value="Poly_export"/>
    <property type="match status" value="1"/>
</dbReference>
<proteinExistence type="inferred from homology"/>
<keyword evidence="7" id="KW-0732">Signal</keyword>
<comment type="subcellular location">
    <subcellularLocation>
        <location evidence="1">Cell outer membrane</location>
        <topology evidence="1">Multi-pass membrane protein</topology>
    </subcellularLocation>
</comment>
<dbReference type="Gene3D" id="3.10.560.10">
    <property type="entry name" value="Outer membrane lipoprotein wza domain like"/>
    <property type="match status" value="6"/>
</dbReference>
<dbReference type="Proteomes" id="UP001597073">
    <property type="component" value="Unassembled WGS sequence"/>
</dbReference>
<feature type="domain" description="Soluble ligand binding" evidence="18">
    <location>
        <begin position="370"/>
        <end position="418"/>
    </location>
</feature>
<dbReference type="InterPro" id="IPR054765">
    <property type="entry name" value="SLBB_dom"/>
</dbReference>
<evidence type="ECO:0000259" key="19">
    <source>
        <dbReference type="Pfam" id="PF22461"/>
    </source>
</evidence>
<keyword evidence="5" id="KW-0762">Sugar transport</keyword>
<keyword evidence="11 16" id="KW-0472">Membrane</keyword>
<keyword evidence="4" id="KW-1134">Transmembrane beta strand</keyword>
<dbReference type="Gene3D" id="3.30.1950.10">
    <property type="entry name" value="wza like domain"/>
    <property type="match status" value="1"/>
</dbReference>
<evidence type="ECO:0000256" key="16">
    <source>
        <dbReference type="SAM" id="Phobius"/>
    </source>
</evidence>
<evidence type="ECO:0000256" key="7">
    <source>
        <dbReference type="ARBA" id="ARBA00022729"/>
    </source>
</evidence>
<feature type="domain" description="Soluble ligand binding" evidence="18">
    <location>
        <begin position="460"/>
        <end position="507"/>
    </location>
</feature>
<dbReference type="PANTHER" id="PTHR33619:SF3">
    <property type="entry name" value="POLYSACCHARIDE EXPORT PROTEIN GFCE-RELATED"/>
    <property type="match status" value="1"/>
</dbReference>
<reference evidence="21" key="1">
    <citation type="journal article" date="2019" name="Int. J. Syst. Evol. Microbiol.">
        <title>The Global Catalogue of Microorganisms (GCM) 10K type strain sequencing project: providing services to taxonomists for standard genome sequencing and annotation.</title>
        <authorList>
            <consortium name="The Broad Institute Genomics Platform"/>
            <consortium name="The Broad Institute Genome Sequencing Center for Infectious Disease"/>
            <person name="Wu L."/>
            <person name="Ma J."/>
        </authorList>
    </citation>
    <scope>NUCLEOTIDE SEQUENCE [LARGE SCALE GENOMIC DNA]</scope>
    <source>
        <strain evidence="21">CCUG 60742</strain>
    </source>
</reference>
<dbReference type="InterPro" id="IPR019554">
    <property type="entry name" value="Soluble_ligand-bd"/>
</dbReference>
<evidence type="ECO:0000256" key="13">
    <source>
        <dbReference type="ARBA" id="ARBA00023237"/>
    </source>
</evidence>
<evidence type="ECO:0000256" key="6">
    <source>
        <dbReference type="ARBA" id="ARBA00022692"/>
    </source>
</evidence>
<keyword evidence="10" id="KW-0626">Porin</keyword>
<keyword evidence="13" id="KW-0998">Cell outer membrane</keyword>
<feature type="region of interest" description="Disordered" evidence="15">
    <location>
        <begin position="53"/>
        <end position="74"/>
    </location>
</feature>
<dbReference type="InterPro" id="IPR003715">
    <property type="entry name" value="Poly_export_N"/>
</dbReference>
<keyword evidence="6 16" id="KW-0812">Transmembrane</keyword>
<evidence type="ECO:0000256" key="9">
    <source>
        <dbReference type="ARBA" id="ARBA00023065"/>
    </source>
</evidence>
<dbReference type="Pfam" id="PF10531">
    <property type="entry name" value="SLBB"/>
    <property type="match status" value="5"/>
</dbReference>
<feature type="domain" description="SLBB" evidence="19">
    <location>
        <begin position="204"/>
        <end position="281"/>
    </location>
</feature>
<evidence type="ECO:0000256" key="10">
    <source>
        <dbReference type="ARBA" id="ARBA00023114"/>
    </source>
</evidence>
<feature type="transmembrane region" description="Helical" evidence="16">
    <location>
        <begin position="768"/>
        <end position="788"/>
    </location>
</feature>
<dbReference type="RefSeq" id="WP_377140458.1">
    <property type="nucleotide sequence ID" value="NZ_JBHTIA010000003.1"/>
</dbReference>
<evidence type="ECO:0000256" key="1">
    <source>
        <dbReference type="ARBA" id="ARBA00004571"/>
    </source>
</evidence>
<dbReference type="Pfam" id="PF22461">
    <property type="entry name" value="SLBB_2"/>
    <property type="match status" value="1"/>
</dbReference>
<feature type="domain" description="Polysaccharide export protein N-terminal" evidence="17">
    <location>
        <begin position="120"/>
        <end position="182"/>
    </location>
</feature>
<name>A0ABW2ZES9_9SPHI</name>
<feature type="domain" description="Soluble ligand binding" evidence="18">
    <location>
        <begin position="683"/>
        <end position="721"/>
    </location>
</feature>
<dbReference type="PANTHER" id="PTHR33619">
    <property type="entry name" value="POLYSACCHARIDE EXPORT PROTEIN GFCE-RELATED"/>
    <property type="match status" value="1"/>
</dbReference>
<keyword evidence="12" id="KW-0564">Palmitate</keyword>